<dbReference type="EMBL" id="JACOGF010000005">
    <property type="protein sequence ID" value="MBC3918103.1"/>
    <property type="molecule type" value="Genomic_DNA"/>
</dbReference>
<name>A0ABR6ZQG1_9BURK</name>
<sequence length="142" mass="14939">MLAKFVQDNRYLFDQNNNLNPTGRVTINFSASNGMAQLQLVVCDSNKKTLISVGTPVDALSVLSTAATGTASYSFDPPAACSPDGYVSWNIFITSNVAGSTVDVVTSVSQAGRAPLHDANVKTTLSANDVAAHVGYDGLYFN</sequence>
<comment type="caution">
    <text evidence="1">The sequence shown here is derived from an EMBL/GenBank/DDBJ whole genome shotgun (WGS) entry which is preliminary data.</text>
</comment>
<organism evidence="1 2">
    <name type="scientific">Undibacterium hunanense</name>
    <dbReference type="NCBI Taxonomy" id="2762292"/>
    <lineage>
        <taxon>Bacteria</taxon>
        <taxon>Pseudomonadati</taxon>
        <taxon>Pseudomonadota</taxon>
        <taxon>Betaproteobacteria</taxon>
        <taxon>Burkholderiales</taxon>
        <taxon>Oxalobacteraceae</taxon>
        <taxon>Undibacterium</taxon>
    </lineage>
</organism>
<proteinExistence type="predicted"/>
<evidence type="ECO:0000313" key="2">
    <source>
        <dbReference type="Proteomes" id="UP000650424"/>
    </source>
</evidence>
<dbReference type="RefSeq" id="WP_186947379.1">
    <property type="nucleotide sequence ID" value="NZ_JACOGF010000005.1"/>
</dbReference>
<reference evidence="1 2" key="1">
    <citation type="submission" date="2020-08" db="EMBL/GenBank/DDBJ databases">
        <title>Novel species isolated from subtropical streams in China.</title>
        <authorList>
            <person name="Lu H."/>
        </authorList>
    </citation>
    <scope>NUCLEOTIDE SEQUENCE [LARGE SCALE GENOMIC DNA]</scope>
    <source>
        <strain evidence="1 2">CY18W</strain>
    </source>
</reference>
<keyword evidence="2" id="KW-1185">Reference proteome</keyword>
<protein>
    <submittedName>
        <fullName evidence="1">Uncharacterized protein</fullName>
    </submittedName>
</protein>
<gene>
    <name evidence="1" type="ORF">H8L32_11495</name>
</gene>
<dbReference type="Proteomes" id="UP000650424">
    <property type="component" value="Unassembled WGS sequence"/>
</dbReference>
<evidence type="ECO:0000313" key="1">
    <source>
        <dbReference type="EMBL" id="MBC3918103.1"/>
    </source>
</evidence>
<accession>A0ABR6ZQG1</accession>